<dbReference type="GO" id="GO:0005886">
    <property type="term" value="C:plasma membrane"/>
    <property type="evidence" value="ECO:0007669"/>
    <property type="project" value="UniProtKB-SubCell"/>
</dbReference>
<comment type="function">
    <text evidence="1">VSG forms a coat on the surface of the parasite. The trypanosome evades the immune response of the host by expressing a series of antigenically distinct VSGs from an estimated 1000 VSG genes.</text>
</comment>
<protein>
    <submittedName>
        <fullName evidence="11">Variant surface glycoprotein 1125.267</fullName>
    </submittedName>
</protein>
<sequence>MLPFSWQQQRLSAPTVTLLTLCFAIIFRLAAPSTNGFNEDKITQLCGTAKAIQDTAAVAIGRLQKLQRQAQAAADARNKLLLAALVANTVNDTILYTAAAQAAENCRVDAATKAAGNVGAAVTAAANGAHAAGRLTELVAILQAATKSDTARKCITQGNTRTTKLTSPAEFGCPTTITDEYAPKLNLDSSEITDKGFVKYSGSTALQDATGNNVCAFMLGSNADNTALWQYSVSATTATVGADLITVSPHTGSGATATIAVANAIGSEYAANGSATAAKKLFTAIGKVMKVPESTCPETSDKAISEALTTTSLKTEVKDLLIKLGKATDTTGEQAASNLIGQTGKDDTAATTARVNQVNKLKAKKINGGKPKEVKIETLVNPSEITTALLIAIPELKAKADRTFASEPATDCSTNGGTPESNKECSKKTGNDCKDGCKLTGEGENKKCVKDTDFVKKEAEGGEKDSKTGTTNTTGNNSVIINKAPLLLAFLLDFINL</sequence>
<dbReference type="Pfam" id="PF00913">
    <property type="entry name" value="Trypan_glycop"/>
    <property type="match status" value="1"/>
</dbReference>
<dbReference type="InterPro" id="IPR001812">
    <property type="entry name" value="Trypano_VSG_A_N_dom"/>
</dbReference>
<dbReference type="Gene3D" id="1.10.470.10">
    <property type="entry name" value="Variant Surface Glycoprotein, subunit A, domain 2"/>
    <property type="match status" value="1"/>
</dbReference>
<keyword evidence="4" id="KW-0336">GPI-anchor</keyword>
<dbReference type="GO" id="GO:0042783">
    <property type="term" value="P:symbiont-mediated evasion of host immune response"/>
    <property type="evidence" value="ECO:0007669"/>
    <property type="project" value="InterPro"/>
</dbReference>
<evidence type="ECO:0000256" key="5">
    <source>
        <dbReference type="ARBA" id="ARBA00023136"/>
    </source>
</evidence>
<dbReference type="Gene3D" id="4.10.110.20">
    <property type="entry name" value="Variant surface glycoprotein MITAT 1.2, VSG 221, C-terminal domain"/>
    <property type="match status" value="1"/>
</dbReference>
<dbReference type="Gene3D" id="3.90.150.10">
    <property type="entry name" value="Variant Surface Glycoprotein, subunit A domain 1"/>
    <property type="match status" value="1"/>
</dbReference>
<evidence type="ECO:0000256" key="4">
    <source>
        <dbReference type="ARBA" id="ARBA00022622"/>
    </source>
</evidence>
<feature type="domain" description="Trypanosome variant surface glycoprotein A-type N-terminal" evidence="10">
    <location>
        <begin position="17"/>
        <end position="390"/>
    </location>
</feature>
<feature type="compositionally biased region" description="Polar residues" evidence="8">
    <location>
        <begin position="411"/>
        <end position="420"/>
    </location>
</feature>
<dbReference type="FunFam" id="4.10.110.20:FF:000001">
    <property type="entry name" value="Variant surface glycoprotein (VSG), putative"/>
    <property type="match status" value="1"/>
</dbReference>
<evidence type="ECO:0000256" key="8">
    <source>
        <dbReference type="SAM" id="MobiDB-lite"/>
    </source>
</evidence>
<dbReference type="VEuPathDB" id="TriTrypDB:Tb1125.11.20090"/>
<feature type="chain" id="PRO_5009615334" evidence="9">
    <location>
        <begin position="37"/>
        <end position="497"/>
    </location>
</feature>
<dbReference type="EMBL" id="KX699144">
    <property type="protein sequence ID" value="APD73100.1"/>
    <property type="molecule type" value="Genomic_DNA"/>
</dbReference>
<evidence type="ECO:0000256" key="6">
    <source>
        <dbReference type="ARBA" id="ARBA00023180"/>
    </source>
</evidence>
<dbReference type="AlphaFoldDB" id="A0A1J0R5J6"/>
<keyword evidence="7" id="KW-0449">Lipoprotein</keyword>
<keyword evidence="5" id="KW-0472">Membrane</keyword>
<feature type="region of interest" description="Disordered" evidence="8">
    <location>
        <begin position="407"/>
        <end position="429"/>
    </location>
</feature>
<keyword evidence="3" id="KW-1003">Cell membrane</keyword>
<dbReference type="InterPro" id="IPR027446">
    <property type="entry name" value="VSG_C_dom_sf"/>
</dbReference>
<name>A0A1J0R5J6_9TRYP</name>
<evidence type="ECO:0000256" key="9">
    <source>
        <dbReference type="SAM" id="SignalP"/>
    </source>
</evidence>
<reference evidence="11" key="1">
    <citation type="submission" date="2016-08" db="EMBL/GenBank/DDBJ databases">
        <title>VSG repertoire of Trypanosoma brucei EATRO 1125.</title>
        <authorList>
            <person name="Cross G.A."/>
        </authorList>
    </citation>
    <scope>NUCLEOTIDE SEQUENCE</scope>
    <source>
        <strain evidence="11">EATRO 1125</strain>
    </source>
</reference>
<dbReference type="GO" id="GO:0098552">
    <property type="term" value="C:side of membrane"/>
    <property type="evidence" value="ECO:0007669"/>
    <property type="project" value="UniProtKB-KW"/>
</dbReference>
<evidence type="ECO:0000256" key="7">
    <source>
        <dbReference type="ARBA" id="ARBA00023288"/>
    </source>
</evidence>
<organism evidence="11">
    <name type="scientific">Trypanosoma brucei</name>
    <dbReference type="NCBI Taxonomy" id="5691"/>
    <lineage>
        <taxon>Eukaryota</taxon>
        <taxon>Discoba</taxon>
        <taxon>Euglenozoa</taxon>
        <taxon>Kinetoplastea</taxon>
        <taxon>Metakinetoplastina</taxon>
        <taxon>Trypanosomatida</taxon>
        <taxon>Trypanosomatidae</taxon>
        <taxon>Trypanosoma</taxon>
    </lineage>
</organism>
<proteinExistence type="predicted"/>
<dbReference type="SUPFAM" id="SSF118251">
    <property type="entry name" value="Variant surface glycoprotein MITAT 1.2, VSG 221, C-terminal domain"/>
    <property type="match status" value="1"/>
</dbReference>
<evidence type="ECO:0000259" key="10">
    <source>
        <dbReference type="Pfam" id="PF00913"/>
    </source>
</evidence>
<dbReference type="VEuPathDB" id="TriTrypDB:Tb427_000250900"/>
<keyword evidence="9" id="KW-0732">Signal</keyword>
<evidence type="ECO:0000256" key="1">
    <source>
        <dbReference type="ARBA" id="ARBA00002523"/>
    </source>
</evidence>
<evidence type="ECO:0000256" key="3">
    <source>
        <dbReference type="ARBA" id="ARBA00022475"/>
    </source>
</evidence>
<comment type="subcellular location">
    <subcellularLocation>
        <location evidence="2">Cell membrane</location>
        <topology evidence="2">Lipid-anchor</topology>
        <topology evidence="2">GPI-anchor</topology>
    </subcellularLocation>
</comment>
<feature type="signal peptide" evidence="9">
    <location>
        <begin position="1"/>
        <end position="36"/>
    </location>
</feature>
<evidence type="ECO:0000256" key="2">
    <source>
        <dbReference type="ARBA" id="ARBA00004609"/>
    </source>
</evidence>
<dbReference type="VEuPathDB" id="TriTrypDB:Tb927.11.20090"/>
<accession>A0A1J0R5J6</accession>
<keyword evidence="6" id="KW-0325">Glycoprotein</keyword>
<dbReference type="SUPFAM" id="SSF58087">
    <property type="entry name" value="Variant surface glycoprotein (N-terminal domain)"/>
    <property type="match status" value="1"/>
</dbReference>
<evidence type="ECO:0000313" key="11">
    <source>
        <dbReference type="EMBL" id="APD73100.1"/>
    </source>
</evidence>